<accession>A0A2N9LKH8</accession>
<dbReference type="EMBL" id="OKRB01000098">
    <property type="protein sequence ID" value="SPE23654.1"/>
    <property type="molecule type" value="Genomic_DNA"/>
</dbReference>
<dbReference type="Gene3D" id="3.40.50.1450">
    <property type="entry name" value="HybD-like"/>
    <property type="match status" value="1"/>
</dbReference>
<dbReference type="GO" id="GO:0008047">
    <property type="term" value="F:enzyme activator activity"/>
    <property type="evidence" value="ECO:0007669"/>
    <property type="project" value="InterPro"/>
</dbReference>
<organism evidence="1 2">
    <name type="scientific">Candidatus Sulfuritelmatomonas gaucii</name>
    <dbReference type="NCBI Taxonomy" id="2043161"/>
    <lineage>
        <taxon>Bacteria</taxon>
        <taxon>Pseudomonadati</taxon>
        <taxon>Acidobacteriota</taxon>
        <taxon>Terriglobia</taxon>
        <taxon>Terriglobales</taxon>
        <taxon>Acidobacteriaceae</taxon>
        <taxon>Candidatus Sulfuritelmatomonas</taxon>
    </lineage>
</organism>
<proteinExistence type="predicted"/>
<dbReference type="SUPFAM" id="SSF53163">
    <property type="entry name" value="HybD-like"/>
    <property type="match status" value="1"/>
</dbReference>
<reference evidence="2" key="1">
    <citation type="submission" date="2018-02" db="EMBL/GenBank/DDBJ databases">
        <authorList>
            <person name="Hausmann B."/>
        </authorList>
    </citation>
    <scope>NUCLEOTIDE SEQUENCE [LARGE SCALE GENOMIC DNA]</scope>
    <source>
        <strain evidence="2">Peat soil MAG SbA5</strain>
    </source>
</reference>
<gene>
    <name evidence="1" type="primary">hupD</name>
    <name evidence="1" type="ORF">SBA5_400065</name>
</gene>
<name>A0A2N9LKH8_9BACT</name>
<dbReference type="AlphaFoldDB" id="A0A2N9LKH8"/>
<evidence type="ECO:0000313" key="2">
    <source>
        <dbReference type="Proteomes" id="UP000239735"/>
    </source>
</evidence>
<evidence type="ECO:0000313" key="1">
    <source>
        <dbReference type="EMBL" id="SPE23654.1"/>
    </source>
</evidence>
<dbReference type="InterPro" id="IPR023430">
    <property type="entry name" value="Pept_HybD-like_dom_sf"/>
</dbReference>
<dbReference type="InterPro" id="IPR000671">
    <property type="entry name" value="Peptidase_A31"/>
</dbReference>
<sequence length="156" mass="16678">MDTIARCLVLACGNTLRSDDGVGPKLAEWAAERFQKNEDVRVVARQQWTPDLAKDIADADSVLFVDSSLNSIPGRVSLAAVASNRGNGDAATHHLEAHELLGLTRSIYGSIADHAMLLTVGVGSTELGETFSEPVEAALPRARGVLEKAVLRFIQN</sequence>
<dbReference type="PANTHER" id="PTHR30302:SF5">
    <property type="entry name" value="SLR1876 PROTEIN"/>
    <property type="match status" value="1"/>
</dbReference>
<protein>
    <submittedName>
        <fullName evidence="1">Ni,Fe-hydrogenase maturation factor (Hox operon)</fullName>
    </submittedName>
</protein>
<dbReference type="OrthoDB" id="9794619at2"/>
<dbReference type="GO" id="GO:0016485">
    <property type="term" value="P:protein processing"/>
    <property type="evidence" value="ECO:0007669"/>
    <property type="project" value="TreeGrafter"/>
</dbReference>
<dbReference type="Proteomes" id="UP000239735">
    <property type="component" value="Unassembled WGS sequence"/>
</dbReference>
<dbReference type="NCBIfam" id="TIGR00072">
    <property type="entry name" value="hydrog_prot"/>
    <property type="match status" value="1"/>
</dbReference>
<dbReference type="GO" id="GO:0004175">
    <property type="term" value="F:endopeptidase activity"/>
    <property type="evidence" value="ECO:0007669"/>
    <property type="project" value="TreeGrafter"/>
</dbReference>
<dbReference type="PANTHER" id="PTHR30302">
    <property type="entry name" value="HYDROGENASE 1 MATURATION PROTEASE"/>
    <property type="match status" value="1"/>
</dbReference>